<dbReference type="EMBL" id="JBHIRY010000015">
    <property type="protein sequence ID" value="MFB5761798.1"/>
    <property type="molecule type" value="Genomic_DNA"/>
</dbReference>
<comment type="caution">
    <text evidence="13">The sequence shown here is derived from an EMBL/GenBank/DDBJ whole genome shotgun (WGS) entry which is preliminary data.</text>
</comment>
<evidence type="ECO:0000256" key="2">
    <source>
        <dbReference type="ARBA" id="ARBA00022448"/>
    </source>
</evidence>
<dbReference type="GO" id="GO:0005524">
    <property type="term" value="F:ATP binding"/>
    <property type="evidence" value="ECO:0007669"/>
    <property type="project" value="UniProtKB-KW"/>
</dbReference>
<dbReference type="SMART" id="SM00382">
    <property type="entry name" value="AAA"/>
    <property type="match status" value="1"/>
</dbReference>
<name>A0ABV5C2P4_9BACL</name>
<gene>
    <name evidence="13" type="primary">nikE</name>
    <name evidence="13" type="ORF">ACE5LO_15520</name>
</gene>
<keyword evidence="8" id="KW-1278">Translocase</keyword>
<dbReference type="InterPro" id="IPR014137">
    <property type="entry name" value="Nickel_NikE"/>
</dbReference>
<keyword evidence="6" id="KW-0547">Nucleotide-binding</keyword>
<dbReference type="InterPro" id="IPR017871">
    <property type="entry name" value="ABC_transporter-like_CS"/>
</dbReference>
<organism evidence="13 14">
    <name type="scientific">Paenibacillus medicaginis</name>
    <dbReference type="NCBI Taxonomy" id="1470560"/>
    <lineage>
        <taxon>Bacteria</taxon>
        <taxon>Bacillati</taxon>
        <taxon>Bacillota</taxon>
        <taxon>Bacilli</taxon>
        <taxon>Bacillales</taxon>
        <taxon>Paenibacillaceae</taxon>
        <taxon>Paenibacillus</taxon>
    </lineage>
</organism>
<evidence type="ECO:0000256" key="6">
    <source>
        <dbReference type="ARBA" id="ARBA00022741"/>
    </source>
</evidence>
<keyword evidence="3" id="KW-1003">Cell membrane</keyword>
<evidence type="ECO:0000256" key="10">
    <source>
        <dbReference type="ARBA" id="ARBA00023112"/>
    </source>
</evidence>
<evidence type="ECO:0000313" key="14">
    <source>
        <dbReference type="Proteomes" id="UP001580430"/>
    </source>
</evidence>
<accession>A0ABV5C2P4</accession>
<dbReference type="InterPro" id="IPR003439">
    <property type="entry name" value="ABC_transporter-like_ATP-bd"/>
</dbReference>
<dbReference type="InterPro" id="IPR050319">
    <property type="entry name" value="ABC_transp_ATP-bind"/>
</dbReference>
<dbReference type="CDD" id="cd03257">
    <property type="entry name" value="ABC_NikE_OppD_transporters"/>
    <property type="match status" value="1"/>
</dbReference>
<dbReference type="Gene3D" id="3.40.50.300">
    <property type="entry name" value="P-loop containing nucleotide triphosphate hydrolases"/>
    <property type="match status" value="1"/>
</dbReference>
<dbReference type="InterPro" id="IPR027417">
    <property type="entry name" value="P-loop_NTPase"/>
</dbReference>
<keyword evidence="14" id="KW-1185">Reference proteome</keyword>
<comment type="similarity">
    <text evidence="1">Belongs to the ABC transporter superfamily.</text>
</comment>
<evidence type="ECO:0000256" key="1">
    <source>
        <dbReference type="ARBA" id="ARBA00005417"/>
    </source>
</evidence>
<dbReference type="RefSeq" id="WP_375520928.1">
    <property type="nucleotide sequence ID" value="NZ_JBHIRY010000015.1"/>
</dbReference>
<evidence type="ECO:0000256" key="9">
    <source>
        <dbReference type="ARBA" id="ARBA00023065"/>
    </source>
</evidence>
<evidence type="ECO:0000256" key="7">
    <source>
        <dbReference type="ARBA" id="ARBA00022840"/>
    </source>
</evidence>
<evidence type="ECO:0000256" key="11">
    <source>
        <dbReference type="ARBA" id="ARBA00023136"/>
    </source>
</evidence>
<dbReference type="NCBIfam" id="TIGR02769">
    <property type="entry name" value="nickel_nikE"/>
    <property type="match status" value="1"/>
</dbReference>
<dbReference type="Pfam" id="PF00005">
    <property type="entry name" value="ABC_tran"/>
    <property type="match status" value="1"/>
</dbReference>
<keyword evidence="11" id="KW-0472">Membrane</keyword>
<dbReference type="Proteomes" id="UP001580430">
    <property type="component" value="Unassembled WGS sequence"/>
</dbReference>
<evidence type="ECO:0000259" key="12">
    <source>
        <dbReference type="PROSITE" id="PS50893"/>
    </source>
</evidence>
<keyword evidence="9" id="KW-0406">Ion transport</keyword>
<dbReference type="InterPro" id="IPR003593">
    <property type="entry name" value="AAA+_ATPase"/>
</dbReference>
<keyword evidence="5" id="KW-0533">Nickel</keyword>
<dbReference type="PROSITE" id="PS50893">
    <property type="entry name" value="ABC_TRANSPORTER_2"/>
    <property type="match status" value="1"/>
</dbReference>
<feature type="domain" description="ABC transporter" evidence="12">
    <location>
        <begin position="4"/>
        <end position="253"/>
    </location>
</feature>
<evidence type="ECO:0000256" key="4">
    <source>
        <dbReference type="ARBA" id="ARBA00022519"/>
    </source>
</evidence>
<evidence type="ECO:0000256" key="5">
    <source>
        <dbReference type="ARBA" id="ARBA00022596"/>
    </source>
</evidence>
<dbReference type="SUPFAM" id="SSF52540">
    <property type="entry name" value="P-loop containing nucleoside triphosphate hydrolases"/>
    <property type="match status" value="1"/>
</dbReference>
<evidence type="ECO:0000256" key="8">
    <source>
        <dbReference type="ARBA" id="ARBA00022967"/>
    </source>
</evidence>
<evidence type="ECO:0000313" key="13">
    <source>
        <dbReference type="EMBL" id="MFB5761798.1"/>
    </source>
</evidence>
<keyword evidence="10" id="KW-0921">Nickel transport</keyword>
<proteinExistence type="inferred from homology"/>
<dbReference type="PANTHER" id="PTHR43776">
    <property type="entry name" value="TRANSPORT ATP-BINDING PROTEIN"/>
    <property type="match status" value="1"/>
</dbReference>
<keyword evidence="2" id="KW-0813">Transport</keyword>
<protein>
    <submittedName>
        <fullName evidence="13">Nickel import ATP-binding protein NikE</fullName>
    </submittedName>
</protein>
<reference evidence="13 14" key="1">
    <citation type="submission" date="2024-09" db="EMBL/GenBank/DDBJ databases">
        <title>Paenibacillus zeirhizospherea sp. nov., isolated from surface of the maize (Zea mays) roots in a horticulture field, Hungary.</title>
        <authorList>
            <person name="Marton D."/>
            <person name="Farkas M."/>
            <person name="Bedics A."/>
            <person name="Toth E."/>
            <person name="Tancsics A."/>
            <person name="Boka K."/>
            <person name="Marati G."/>
            <person name="Kriszt B."/>
            <person name="Cserhati M."/>
        </authorList>
    </citation>
    <scope>NUCLEOTIDE SEQUENCE [LARGE SCALE GENOMIC DNA]</scope>
    <source>
        <strain evidence="13 14">JCM 18446</strain>
    </source>
</reference>
<keyword evidence="7 13" id="KW-0067">ATP-binding</keyword>
<dbReference type="PANTHER" id="PTHR43776:SF7">
    <property type="entry name" value="D,D-DIPEPTIDE TRANSPORT ATP-BINDING PROTEIN DDPF-RELATED"/>
    <property type="match status" value="1"/>
</dbReference>
<evidence type="ECO:0000256" key="3">
    <source>
        <dbReference type="ARBA" id="ARBA00022475"/>
    </source>
</evidence>
<keyword evidence="4" id="KW-0997">Cell inner membrane</keyword>
<dbReference type="PROSITE" id="PS00211">
    <property type="entry name" value="ABC_TRANSPORTER_1"/>
    <property type="match status" value="1"/>
</dbReference>
<sequence length="276" mass="30437">MSLLQVKDISHAYRSSKRLWRSGSLTAVLSKVSFAIEPGQCLGLLGTSGAGKSTLGKVILGMEQPRQGRVIFQGHDLYNVDPQTARLLRRDLQVVFQDCYSSVNPRMTAEQIIAEPLDNYENLTRVDRKRRVGELLEAVGLKAADMQRYPHTFSGGQLQRINIARAIALKPKLIVLDEPVSSLDMVNQTRILTLLSELKATLGLSYLFITHDVKAAHIISDSLAVMKEGRIVELCSDKNQLAASTHPAVCELYASVLPEHPRDRLLGREASGPTSP</sequence>